<evidence type="ECO:0000313" key="11">
    <source>
        <dbReference type="EMBL" id="KLH99024.1"/>
    </source>
</evidence>
<protein>
    <recommendedName>
        <fullName evidence="7">NADH-quinone oxidoreductase subunit A</fullName>
        <ecNumber evidence="7">7.1.1.-</ecNumber>
    </recommendedName>
    <alternativeName>
        <fullName evidence="7">NADH dehydrogenase I subunit A</fullName>
    </alternativeName>
    <alternativeName>
        <fullName evidence="7">NDH-1 subunit A</fullName>
    </alternativeName>
    <alternativeName>
        <fullName evidence="7">NUO1</fullName>
    </alternativeName>
</protein>
<evidence type="ECO:0000256" key="2">
    <source>
        <dbReference type="ARBA" id="ARBA00008472"/>
    </source>
</evidence>
<evidence type="ECO:0000256" key="8">
    <source>
        <dbReference type="RuleBase" id="RU003639"/>
    </source>
</evidence>
<evidence type="ECO:0000313" key="10">
    <source>
        <dbReference type="EMBL" id="GED56799.1"/>
    </source>
</evidence>
<keyword evidence="7" id="KW-1278">Translocase</keyword>
<evidence type="ECO:0000256" key="6">
    <source>
        <dbReference type="ARBA" id="ARBA00023136"/>
    </source>
</evidence>
<keyword evidence="7 8" id="KW-0520">NAD</keyword>
<dbReference type="RefSeq" id="WP_047069804.1">
    <property type="nucleotide sequence ID" value="NZ_BJOL01000005.1"/>
</dbReference>
<keyword evidence="6 7" id="KW-0472">Membrane</keyword>
<name>A0A0H0SKP5_9BACL</name>
<keyword evidence="11" id="KW-0560">Oxidoreductase</keyword>
<feature type="transmembrane region" description="Helical" evidence="7">
    <location>
        <begin position="12"/>
        <end position="34"/>
    </location>
</feature>
<keyword evidence="14" id="KW-1185">Reference proteome</keyword>
<dbReference type="EMBL" id="LDCN01000003">
    <property type="protein sequence ID" value="KLH99024.1"/>
    <property type="molecule type" value="Genomic_DNA"/>
</dbReference>
<dbReference type="PANTHER" id="PTHR11058">
    <property type="entry name" value="NADH-UBIQUINONE OXIDOREDUCTASE CHAIN 3"/>
    <property type="match status" value="1"/>
</dbReference>
<evidence type="ECO:0000256" key="3">
    <source>
        <dbReference type="ARBA" id="ARBA00022448"/>
    </source>
</evidence>
<comment type="catalytic activity">
    <reaction evidence="7 8">
        <text>a quinone + NADH + 5 H(+)(in) = a quinol + NAD(+) + 4 H(+)(out)</text>
        <dbReference type="Rhea" id="RHEA:57888"/>
        <dbReference type="ChEBI" id="CHEBI:15378"/>
        <dbReference type="ChEBI" id="CHEBI:24646"/>
        <dbReference type="ChEBI" id="CHEBI:57540"/>
        <dbReference type="ChEBI" id="CHEBI:57945"/>
        <dbReference type="ChEBI" id="CHEBI:132124"/>
    </reaction>
</comment>
<evidence type="ECO:0000313" key="13">
    <source>
        <dbReference type="Proteomes" id="UP000197781"/>
    </source>
</evidence>
<dbReference type="InterPro" id="IPR038430">
    <property type="entry name" value="NDAH_ubi_oxred_su3_sf"/>
</dbReference>
<dbReference type="GO" id="GO:0008137">
    <property type="term" value="F:NADH dehydrogenase (ubiquinone) activity"/>
    <property type="evidence" value="ECO:0007669"/>
    <property type="project" value="InterPro"/>
</dbReference>
<dbReference type="HAMAP" id="MF_01394">
    <property type="entry name" value="NDH1_NuoA"/>
    <property type="match status" value="1"/>
</dbReference>
<dbReference type="GO" id="GO:0050136">
    <property type="term" value="F:NADH dehydrogenase (quinone) (non-electrogenic) activity"/>
    <property type="evidence" value="ECO:0007669"/>
    <property type="project" value="UniProtKB-UniRule"/>
</dbReference>
<evidence type="ECO:0000256" key="5">
    <source>
        <dbReference type="ARBA" id="ARBA00022989"/>
    </source>
</evidence>
<dbReference type="GeneID" id="87585581"/>
<comment type="subcellular location">
    <subcellularLocation>
        <location evidence="7 8">Cell membrane</location>
        <topology evidence="7 8">Multi-pass membrane protein</topology>
    </subcellularLocation>
    <subcellularLocation>
        <location evidence="1">Membrane</location>
        <topology evidence="1">Multi-pass membrane protein</topology>
    </subcellularLocation>
</comment>
<dbReference type="GO" id="GO:0005886">
    <property type="term" value="C:plasma membrane"/>
    <property type="evidence" value="ECO:0007669"/>
    <property type="project" value="UniProtKB-SubCell"/>
</dbReference>
<dbReference type="NCBIfam" id="NF005839">
    <property type="entry name" value="PRK07756.1"/>
    <property type="match status" value="1"/>
</dbReference>
<dbReference type="InterPro" id="IPR000440">
    <property type="entry name" value="NADH_UbQ/plastoQ_OxRdtase_su3"/>
</dbReference>
<dbReference type="Proteomes" id="UP000035218">
    <property type="component" value="Unassembled WGS sequence"/>
</dbReference>
<dbReference type="KEGG" id="bfm:BP422_22900"/>
<dbReference type="Proteomes" id="UP000319498">
    <property type="component" value="Unassembled WGS sequence"/>
</dbReference>
<dbReference type="EC" id="7.1.1.-" evidence="7"/>
<dbReference type="OrthoDB" id="9791970at2"/>
<keyword evidence="9" id="KW-0830">Ubiquinone</keyword>
<sequence length="123" mass="14247">MSDIYTNNYVIVAIFLILGVLLPVATVSFVGPLLRPKKPTREKQTTYESGNIPVGDSWVRFNVKYYIFALMFVIFDVETLFLYPWAVAYKELGLFALVEMVIFISLLIIGLIYAWRKKVLEWN</sequence>
<gene>
    <name evidence="7 10" type="primary">nuoA</name>
    <name evidence="11" type="ORF">AA984_10910</name>
    <name evidence="10" type="ORF">BFO01nite_09310</name>
    <name evidence="9" type="ORF">BP422_22900</name>
</gene>
<reference evidence="11 12" key="1">
    <citation type="submission" date="2015-05" db="EMBL/GenBank/DDBJ databases">
        <title>Genome sequencing project for genomic taxonomy and phylogenomics of Bacillus-like bacteria.</title>
        <authorList>
            <person name="Liu B."/>
            <person name="Wang J."/>
            <person name="Zhu Y."/>
            <person name="Liu G."/>
            <person name="Chen Q."/>
            <person name="Chen Z."/>
            <person name="Lan J."/>
            <person name="Che J."/>
            <person name="Ge C."/>
            <person name="Shi H."/>
            <person name="Pan Z."/>
            <person name="Liu X."/>
        </authorList>
    </citation>
    <scope>NUCLEOTIDE SEQUENCE [LARGE SCALE GENOMIC DNA]</scope>
    <source>
        <strain evidence="11 12">DSM 9885</strain>
    </source>
</reference>
<organism evidence="9 13">
    <name type="scientific">Brevibacillus formosus</name>
    <dbReference type="NCBI Taxonomy" id="54913"/>
    <lineage>
        <taxon>Bacteria</taxon>
        <taxon>Bacillati</taxon>
        <taxon>Bacillota</taxon>
        <taxon>Bacilli</taxon>
        <taxon>Bacillales</taxon>
        <taxon>Paenibacillaceae</taxon>
        <taxon>Brevibacillus</taxon>
    </lineage>
</organism>
<reference evidence="9 13" key="2">
    <citation type="submission" date="2016-11" db="EMBL/GenBank/DDBJ databases">
        <authorList>
            <person name="Jaros S."/>
            <person name="Januszkiewicz K."/>
            <person name="Wedrychowicz H."/>
        </authorList>
    </citation>
    <scope>NUCLEOTIDE SEQUENCE [LARGE SCALE GENOMIC DNA]</scope>
    <source>
        <strain evidence="9 13">NF2</strain>
    </source>
</reference>
<keyword evidence="7" id="KW-1003">Cell membrane</keyword>
<keyword evidence="7 8" id="KW-0874">Quinone</keyword>
<dbReference type="PANTHER" id="PTHR11058:SF9">
    <property type="entry name" value="NADH-UBIQUINONE OXIDOREDUCTASE CHAIN 3"/>
    <property type="match status" value="1"/>
</dbReference>
<comment type="subunit">
    <text evidence="7">NDH-1 is composed of 14 different subunits. Subunits NuoA, H, J, K, L, M, N constitute the membrane sector of the complex.</text>
</comment>
<dbReference type="EMBL" id="BJOL01000005">
    <property type="protein sequence ID" value="GED56799.1"/>
    <property type="molecule type" value="Genomic_DNA"/>
</dbReference>
<comment type="similarity">
    <text evidence="2 7 8">Belongs to the complex I subunit 3 family.</text>
</comment>
<feature type="transmembrane region" description="Helical" evidence="7">
    <location>
        <begin position="65"/>
        <end position="86"/>
    </location>
</feature>
<dbReference type="GO" id="GO:0048038">
    <property type="term" value="F:quinone binding"/>
    <property type="evidence" value="ECO:0007669"/>
    <property type="project" value="UniProtKB-KW"/>
</dbReference>
<feature type="transmembrane region" description="Helical" evidence="7">
    <location>
        <begin position="92"/>
        <end position="115"/>
    </location>
</feature>
<dbReference type="Pfam" id="PF00507">
    <property type="entry name" value="Oxidored_q4"/>
    <property type="match status" value="1"/>
</dbReference>
<accession>A0A0H0SKP5</accession>
<dbReference type="GO" id="GO:0030964">
    <property type="term" value="C:NADH dehydrogenase complex"/>
    <property type="evidence" value="ECO:0007669"/>
    <property type="project" value="TreeGrafter"/>
</dbReference>
<evidence type="ECO:0000313" key="9">
    <source>
        <dbReference type="EMBL" id="ASJ56145.1"/>
    </source>
</evidence>
<dbReference type="AlphaFoldDB" id="A0A0H0SKP5"/>
<dbReference type="Gene3D" id="1.20.58.1610">
    <property type="entry name" value="NADH:ubiquinone/plastoquinone oxidoreductase, chain 3"/>
    <property type="match status" value="1"/>
</dbReference>
<reference evidence="10 14" key="3">
    <citation type="submission" date="2019-06" db="EMBL/GenBank/DDBJ databases">
        <title>Whole genome shotgun sequence of Brevibacillus formosus NBRC 15716.</title>
        <authorList>
            <person name="Hosoyama A."/>
            <person name="Uohara A."/>
            <person name="Ohji S."/>
            <person name="Ichikawa N."/>
        </authorList>
    </citation>
    <scope>NUCLEOTIDE SEQUENCE [LARGE SCALE GENOMIC DNA]</scope>
    <source>
        <strain evidence="10 14">NBRC 15716</strain>
    </source>
</reference>
<dbReference type="Proteomes" id="UP000197781">
    <property type="component" value="Chromosome"/>
</dbReference>
<proteinExistence type="inferred from homology"/>
<evidence type="ECO:0000256" key="4">
    <source>
        <dbReference type="ARBA" id="ARBA00022692"/>
    </source>
</evidence>
<dbReference type="EMBL" id="CP018145">
    <property type="protein sequence ID" value="ASJ56145.1"/>
    <property type="molecule type" value="Genomic_DNA"/>
</dbReference>
<comment type="function">
    <text evidence="7">NDH-1 shuttles electrons from NADH, via FMN and iron-sulfur (Fe-S) centers, to quinones in the respiratory chain. The immediate electron acceptor for the enzyme in this species is believed to be a menaquinone. Couples the redox reaction to proton translocation (for every two electrons transferred, four hydrogen ions are translocated across the cytoplasmic membrane), and thus conserves the redox energy in a proton gradient.</text>
</comment>
<keyword evidence="4 7" id="KW-0812">Transmembrane</keyword>
<evidence type="ECO:0000256" key="1">
    <source>
        <dbReference type="ARBA" id="ARBA00004141"/>
    </source>
</evidence>
<evidence type="ECO:0000313" key="12">
    <source>
        <dbReference type="Proteomes" id="UP000035218"/>
    </source>
</evidence>
<dbReference type="InterPro" id="IPR023043">
    <property type="entry name" value="NAD(P)H_OxRDtase_bac/plastid"/>
</dbReference>
<keyword evidence="3 7" id="KW-0813">Transport</keyword>
<evidence type="ECO:0000313" key="14">
    <source>
        <dbReference type="Proteomes" id="UP000319498"/>
    </source>
</evidence>
<evidence type="ECO:0000256" key="7">
    <source>
        <dbReference type="HAMAP-Rule" id="MF_01394"/>
    </source>
</evidence>
<keyword evidence="5 7" id="KW-1133">Transmembrane helix</keyword>